<evidence type="ECO:0000313" key="3">
    <source>
        <dbReference type="Proteomes" id="UP001262582"/>
    </source>
</evidence>
<reference evidence="2 3" key="1">
    <citation type="submission" date="2023-09" db="EMBL/GenBank/DDBJ databases">
        <authorList>
            <person name="Rey-Velasco X."/>
        </authorList>
    </citation>
    <scope>NUCLEOTIDE SEQUENCE [LARGE SCALE GENOMIC DNA]</scope>
    <source>
        <strain evidence="2 3">F117</strain>
    </source>
</reference>
<sequence>MKNNILALALLLMSAGLVAQKSNENNNSTWTAARPDGHAPISVMGDHVHHKGEWMFSYKFMKMNMQDLKYGNNEISTSDVLEDYMVSPEEMSMKMHMLGAMYAPSDNLTLMAMASVISNDMDLVTRMGEGFSTASSGFGDLKISGLYRLFNLNRQSMHAQLGISLPTGSIDEKDVTPASAPNEMILPYPMQIGSGTFDGEGGLTYLIQGNFISFGSQFKALIRFDENDNGYRFGNRYQLENWISGKLISSLSISARLQGLIVEEIEGTHPDLNAMMVPAANIANSGGKYINTGLGVNLYVPSGALQNVRLAMEYAFPLYQDLNGVQLENGNTLTLGAQYSFH</sequence>
<dbReference type="Pfam" id="PF13557">
    <property type="entry name" value="Phenol_MetA_deg"/>
    <property type="match status" value="1"/>
</dbReference>
<dbReference type="EMBL" id="JAVRHK010000006">
    <property type="protein sequence ID" value="MDT0676931.1"/>
    <property type="molecule type" value="Genomic_DNA"/>
</dbReference>
<proteinExistence type="predicted"/>
<name>A0ABU3D5W8_9FLAO</name>
<dbReference type="Proteomes" id="UP001262582">
    <property type="component" value="Unassembled WGS sequence"/>
</dbReference>
<comment type="caution">
    <text evidence="2">The sequence shown here is derived from an EMBL/GenBank/DDBJ whole genome shotgun (WGS) entry which is preliminary data.</text>
</comment>
<keyword evidence="1" id="KW-0732">Signal</keyword>
<dbReference type="InterPro" id="IPR025737">
    <property type="entry name" value="FApF"/>
</dbReference>
<evidence type="ECO:0000313" key="2">
    <source>
        <dbReference type="EMBL" id="MDT0676931.1"/>
    </source>
</evidence>
<feature type="signal peptide" evidence="1">
    <location>
        <begin position="1"/>
        <end position="19"/>
    </location>
</feature>
<gene>
    <name evidence="2" type="ORF">RM539_10100</name>
</gene>
<evidence type="ECO:0000256" key="1">
    <source>
        <dbReference type="SAM" id="SignalP"/>
    </source>
</evidence>
<feature type="chain" id="PRO_5046629179" evidence="1">
    <location>
        <begin position="20"/>
        <end position="342"/>
    </location>
</feature>
<organism evidence="2 3">
    <name type="scientific">Autumnicola musiva</name>
    <dbReference type="NCBI Taxonomy" id="3075589"/>
    <lineage>
        <taxon>Bacteria</taxon>
        <taxon>Pseudomonadati</taxon>
        <taxon>Bacteroidota</taxon>
        <taxon>Flavobacteriia</taxon>
        <taxon>Flavobacteriales</taxon>
        <taxon>Flavobacteriaceae</taxon>
        <taxon>Autumnicola</taxon>
    </lineage>
</organism>
<protein>
    <submittedName>
        <fullName evidence="2">Transporter</fullName>
    </submittedName>
</protein>
<keyword evidence="3" id="KW-1185">Reference proteome</keyword>
<accession>A0ABU3D5W8</accession>
<dbReference type="RefSeq" id="WP_311503275.1">
    <property type="nucleotide sequence ID" value="NZ_JAVRHK010000006.1"/>
</dbReference>